<proteinExistence type="predicted"/>
<gene>
    <name evidence="2" type="ORF">NC998_18310</name>
</gene>
<dbReference type="RefSeq" id="WP_190432122.1">
    <property type="nucleotide sequence ID" value="NZ_JAMPKM010000012.1"/>
</dbReference>
<feature type="signal peptide" evidence="1">
    <location>
        <begin position="1"/>
        <end position="24"/>
    </location>
</feature>
<name>A0ABV0JBA7_9CYAN</name>
<accession>A0ABV0JBA7</accession>
<sequence length="195" mass="20998">MLQLIRPTAVSLILALGFAAPSFANPSPTKQFGYPLAKPSREPSLACYMKTDSGRLINLDVFCVTGGQEPELGTGDIQATLRWETVDDLDLAVTDPSGQTVFYKNPRIRSGGQQDVDANADCIKPVAKPVENIFWPTGGSSAGKYTVEARLYRRCAASGPVPFTLTVLVQGETKELTGSVDDTKAAVRFPFTVVR</sequence>
<evidence type="ECO:0000256" key="1">
    <source>
        <dbReference type="SAM" id="SignalP"/>
    </source>
</evidence>
<protein>
    <submittedName>
        <fullName evidence="2">Uncharacterized protein</fullName>
    </submittedName>
</protein>
<evidence type="ECO:0000313" key="2">
    <source>
        <dbReference type="EMBL" id="MEP0819056.1"/>
    </source>
</evidence>
<keyword evidence="3" id="KW-1185">Reference proteome</keyword>
<dbReference type="EMBL" id="JAMPKM010000012">
    <property type="protein sequence ID" value="MEP0819056.1"/>
    <property type="molecule type" value="Genomic_DNA"/>
</dbReference>
<feature type="chain" id="PRO_5047536292" evidence="1">
    <location>
        <begin position="25"/>
        <end position="195"/>
    </location>
</feature>
<evidence type="ECO:0000313" key="3">
    <source>
        <dbReference type="Proteomes" id="UP001464891"/>
    </source>
</evidence>
<keyword evidence="1" id="KW-0732">Signal</keyword>
<reference evidence="2 3" key="1">
    <citation type="submission" date="2022-04" db="EMBL/GenBank/DDBJ databases">
        <title>Positive selection, recombination, and allopatry shape intraspecific diversity of widespread and dominant cyanobacteria.</title>
        <authorList>
            <person name="Wei J."/>
            <person name="Shu W."/>
            <person name="Hu C."/>
        </authorList>
    </citation>
    <scope>NUCLEOTIDE SEQUENCE [LARGE SCALE GENOMIC DNA]</scope>
    <source>
        <strain evidence="2 3">GB2-A4</strain>
    </source>
</reference>
<dbReference type="Proteomes" id="UP001464891">
    <property type="component" value="Unassembled WGS sequence"/>
</dbReference>
<comment type="caution">
    <text evidence="2">The sequence shown here is derived from an EMBL/GenBank/DDBJ whole genome shotgun (WGS) entry which is preliminary data.</text>
</comment>
<organism evidence="2 3">
    <name type="scientific">Trichocoleus desertorum GB2-A4</name>
    <dbReference type="NCBI Taxonomy" id="2933944"/>
    <lineage>
        <taxon>Bacteria</taxon>
        <taxon>Bacillati</taxon>
        <taxon>Cyanobacteriota</taxon>
        <taxon>Cyanophyceae</taxon>
        <taxon>Leptolyngbyales</taxon>
        <taxon>Trichocoleusaceae</taxon>
        <taxon>Trichocoleus</taxon>
    </lineage>
</organism>